<dbReference type="AlphaFoldDB" id="Q02ZF9"/>
<proteinExistence type="predicted"/>
<evidence type="ECO:0000313" key="3">
    <source>
        <dbReference type="Proteomes" id="UP000000240"/>
    </source>
</evidence>
<keyword evidence="1" id="KW-0812">Transmembrane</keyword>
<dbReference type="Proteomes" id="UP000000240">
    <property type="component" value="Chromosome"/>
</dbReference>
<evidence type="ECO:0000256" key="1">
    <source>
        <dbReference type="SAM" id="Phobius"/>
    </source>
</evidence>
<accession>Q02ZF9</accession>
<evidence type="ECO:0000313" key="2">
    <source>
        <dbReference type="EMBL" id="ABJ72663.1"/>
    </source>
</evidence>
<dbReference type="KEGG" id="llc:LACR_1128"/>
<dbReference type="HOGENOM" id="CLU_3201321_0_0_9"/>
<name>Q02ZF9_LACLS</name>
<sequence length="45" mass="5238">MKIVYKILIALIVIAVGFGLSLATYHLFGYDKIMSFWQYILLRSK</sequence>
<keyword evidence="1" id="KW-0472">Membrane</keyword>
<dbReference type="EMBL" id="CP000425">
    <property type="protein sequence ID" value="ABJ72663.1"/>
    <property type="molecule type" value="Genomic_DNA"/>
</dbReference>
<protein>
    <submittedName>
        <fullName evidence="2">Uncharacterized protein</fullName>
    </submittedName>
</protein>
<feature type="transmembrane region" description="Helical" evidence="1">
    <location>
        <begin position="7"/>
        <end position="28"/>
    </location>
</feature>
<reference evidence="2 3" key="1">
    <citation type="journal article" date="2006" name="Proc. Natl. Acad. Sci. U.S.A.">
        <title>Comparative genomics of the lactic acid bacteria.</title>
        <authorList>
            <person name="Makarova K."/>
            <person name="Slesarev A."/>
            <person name="Wolf Y."/>
            <person name="Sorokin A."/>
            <person name="Mirkin B."/>
            <person name="Koonin E."/>
            <person name="Pavlov A."/>
            <person name="Pavlova N."/>
            <person name="Karamychev V."/>
            <person name="Polouchine N."/>
            <person name="Shakhova V."/>
            <person name="Grigoriev I."/>
            <person name="Lou Y."/>
            <person name="Rohksar D."/>
            <person name="Lucas S."/>
            <person name="Huang K."/>
            <person name="Goodstein D.M."/>
            <person name="Hawkins T."/>
            <person name="Plengvidhya V."/>
            <person name="Welker D."/>
            <person name="Hughes J."/>
            <person name="Goh Y."/>
            <person name="Benson A."/>
            <person name="Baldwin K."/>
            <person name="Lee J.H."/>
            <person name="Diaz-Muniz I."/>
            <person name="Dosti B."/>
            <person name="Smeianov V."/>
            <person name="Wechter W."/>
            <person name="Barabote R."/>
            <person name="Lorca G."/>
            <person name="Altermann E."/>
            <person name="Barrangou R."/>
            <person name="Ganesan B."/>
            <person name="Xie Y."/>
            <person name="Rawsthorne H."/>
            <person name="Tamir D."/>
            <person name="Parker C."/>
            <person name="Breidt F."/>
            <person name="Broadbent J."/>
            <person name="Hutkins R."/>
            <person name="O'Sullivan D."/>
            <person name="Steele J."/>
            <person name="Unlu G."/>
            <person name="Saier M."/>
            <person name="Klaenhammer T."/>
            <person name="Richardson P."/>
            <person name="Kozyavkin S."/>
            <person name="Weimer B."/>
            <person name="Mills D."/>
        </authorList>
    </citation>
    <scope>NUCLEOTIDE SEQUENCE [LARGE SCALE GENOMIC DNA]</scope>
    <source>
        <strain evidence="2 3">SK11</strain>
    </source>
</reference>
<gene>
    <name evidence="2" type="ordered locus">LACR_1128</name>
</gene>
<organism evidence="2 3">
    <name type="scientific">Lactococcus lactis subsp. cremoris (strain SK11)</name>
    <dbReference type="NCBI Taxonomy" id="272622"/>
    <lineage>
        <taxon>Bacteria</taxon>
        <taxon>Bacillati</taxon>
        <taxon>Bacillota</taxon>
        <taxon>Bacilli</taxon>
        <taxon>Lactobacillales</taxon>
        <taxon>Streptococcaceae</taxon>
        <taxon>Lactococcus</taxon>
        <taxon>Lactococcus cremoris subsp. cremoris</taxon>
    </lineage>
</organism>
<keyword evidence="1" id="KW-1133">Transmembrane helix</keyword>